<evidence type="ECO:0000256" key="2">
    <source>
        <dbReference type="SAM" id="SignalP"/>
    </source>
</evidence>
<dbReference type="PROSITE" id="PS51257">
    <property type="entry name" value="PROKAR_LIPOPROTEIN"/>
    <property type="match status" value="1"/>
</dbReference>
<evidence type="ECO:0000313" key="4">
    <source>
        <dbReference type="Proteomes" id="UP001597106"/>
    </source>
</evidence>
<keyword evidence="4" id="KW-1185">Reference proteome</keyword>
<evidence type="ECO:0000313" key="3">
    <source>
        <dbReference type="EMBL" id="MFD0929435.1"/>
    </source>
</evidence>
<keyword evidence="2" id="KW-0732">Signal</keyword>
<evidence type="ECO:0008006" key="5">
    <source>
        <dbReference type="Google" id="ProtNLM"/>
    </source>
</evidence>
<name>A0ABW3GK17_9PROT</name>
<reference evidence="4" key="1">
    <citation type="journal article" date="2019" name="Int. J. Syst. Evol. Microbiol.">
        <title>The Global Catalogue of Microorganisms (GCM) 10K type strain sequencing project: providing services to taxonomists for standard genome sequencing and annotation.</title>
        <authorList>
            <consortium name="The Broad Institute Genomics Platform"/>
            <consortium name="The Broad Institute Genome Sequencing Center for Infectious Disease"/>
            <person name="Wu L."/>
            <person name="Ma J."/>
        </authorList>
    </citation>
    <scope>NUCLEOTIDE SEQUENCE [LARGE SCALE GENOMIC DNA]</scope>
    <source>
        <strain evidence="4">CCUG 59685</strain>
    </source>
</reference>
<evidence type="ECO:0000256" key="1">
    <source>
        <dbReference type="SAM" id="MobiDB-lite"/>
    </source>
</evidence>
<gene>
    <name evidence="3" type="ORF">ACFQ1T_06540</name>
</gene>
<feature type="region of interest" description="Disordered" evidence="1">
    <location>
        <begin position="67"/>
        <end position="88"/>
    </location>
</feature>
<dbReference type="Proteomes" id="UP001597106">
    <property type="component" value="Unassembled WGS sequence"/>
</dbReference>
<accession>A0ABW3GK17</accession>
<protein>
    <recommendedName>
        <fullName evidence="5">Type II secretion system protein GspC N-terminal domain-containing protein</fullName>
    </recommendedName>
</protein>
<proteinExistence type="predicted"/>
<feature type="chain" id="PRO_5047541077" description="Type II secretion system protein GspC N-terminal domain-containing protein" evidence="2">
    <location>
        <begin position="25"/>
        <end position="189"/>
    </location>
</feature>
<comment type="caution">
    <text evidence="3">The sequence shown here is derived from an EMBL/GenBank/DDBJ whole genome shotgun (WGS) entry which is preliminary data.</text>
</comment>
<dbReference type="RefSeq" id="WP_379075027.1">
    <property type="nucleotide sequence ID" value="NZ_JBHTJW010000002.1"/>
</dbReference>
<sequence>MNRQIGLVAALAMTLVACWWVSQSDTETAPTPVTATAMPVGAAKQRKPLSQALPALHAALTDALPATGTPPALNADIPGRDKAKMDAPTSDEAKMDEPVVNLFAALPPPAVPAEALAAAGPVNPYTYAGRLLQEGRWQVFLSDGQQQYVVREGDRFAEGWRVTRLDQHRLVLQHAGERFEMMLENGGML</sequence>
<dbReference type="EMBL" id="JBHTJW010000002">
    <property type="protein sequence ID" value="MFD0929435.1"/>
    <property type="molecule type" value="Genomic_DNA"/>
</dbReference>
<feature type="compositionally biased region" description="Basic and acidic residues" evidence="1">
    <location>
        <begin position="78"/>
        <end position="88"/>
    </location>
</feature>
<organism evidence="3 4">
    <name type="scientific">Methylophilus glucosoxydans</name>
    <dbReference type="NCBI Taxonomy" id="752553"/>
    <lineage>
        <taxon>Bacteria</taxon>
        <taxon>Pseudomonadati</taxon>
        <taxon>Pseudomonadota</taxon>
        <taxon>Betaproteobacteria</taxon>
        <taxon>Nitrosomonadales</taxon>
        <taxon>Methylophilaceae</taxon>
        <taxon>Methylophilus</taxon>
    </lineage>
</organism>
<feature type="signal peptide" evidence="2">
    <location>
        <begin position="1"/>
        <end position="24"/>
    </location>
</feature>